<dbReference type="InterPro" id="IPR036388">
    <property type="entry name" value="WH-like_DNA-bd_sf"/>
</dbReference>
<dbReference type="OrthoDB" id="9795666at2"/>
<evidence type="ECO:0000313" key="10">
    <source>
        <dbReference type="Proteomes" id="UP000309016"/>
    </source>
</evidence>
<reference evidence="9 10" key="1">
    <citation type="submission" date="2019-06" db="EMBL/GenBank/DDBJ databases">
        <title>Complete genome sequence of Antarcticibacterium flavum KCTC 52984T from an Antarctic marine sediment.</title>
        <authorList>
            <person name="Lee Y.M."/>
            <person name="Shin S.C."/>
        </authorList>
    </citation>
    <scope>NUCLEOTIDE SEQUENCE [LARGE SCALE GENOMIC DNA]</scope>
    <source>
        <strain evidence="9 10">KCTC 52984</strain>
    </source>
</reference>
<dbReference type="PANTHER" id="PTHR43133:SF62">
    <property type="entry name" value="RNA POLYMERASE SIGMA FACTOR SIGZ"/>
    <property type="match status" value="1"/>
</dbReference>
<evidence type="ECO:0000259" key="8">
    <source>
        <dbReference type="Pfam" id="PF08281"/>
    </source>
</evidence>
<dbReference type="InterPro" id="IPR014284">
    <property type="entry name" value="RNA_pol_sigma-70_dom"/>
</dbReference>
<dbReference type="SUPFAM" id="SSF88946">
    <property type="entry name" value="Sigma2 domain of RNA polymerase sigma factors"/>
    <property type="match status" value="1"/>
</dbReference>
<gene>
    <name evidence="9" type="primary">sigZ</name>
    <name evidence="9" type="ORF">FHG64_04685</name>
</gene>
<dbReference type="Gene3D" id="1.10.1740.10">
    <property type="match status" value="1"/>
</dbReference>
<dbReference type="GO" id="GO:0016987">
    <property type="term" value="F:sigma factor activity"/>
    <property type="evidence" value="ECO:0007669"/>
    <property type="project" value="UniProtKB-KW"/>
</dbReference>
<dbReference type="Pfam" id="PF08281">
    <property type="entry name" value="Sigma70_r4_2"/>
    <property type="match status" value="1"/>
</dbReference>
<dbReference type="GO" id="GO:0003677">
    <property type="term" value="F:DNA binding"/>
    <property type="evidence" value="ECO:0007669"/>
    <property type="project" value="UniProtKB-KW"/>
</dbReference>
<evidence type="ECO:0000256" key="3">
    <source>
        <dbReference type="ARBA" id="ARBA00023082"/>
    </source>
</evidence>
<evidence type="ECO:0000313" key="9">
    <source>
        <dbReference type="EMBL" id="QCY68748.1"/>
    </source>
</evidence>
<dbReference type="InterPro" id="IPR000838">
    <property type="entry name" value="RNA_pol_sigma70_ECF_CS"/>
</dbReference>
<accession>A0A5B7X289</accession>
<dbReference type="InterPro" id="IPR013324">
    <property type="entry name" value="RNA_pol_sigma_r3/r4-like"/>
</dbReference>
<feature type="domain" description="RNA polymerase sigma factor 70 region 4 type 2" evidence="8">
    <location>
        <begin position="116"/>
        <end position="159"/>
    </location>
</feature>
<evidence type="ECO:0000256" key="2">
    <source>
        <dbReference type="ARBA" id="ARBA00023015"/>
    </source>
</evidence>
<name>A0A5B7X289_9FLAO</name>
<comment type="similarity">
    <text evidence="1 6">Belongs to the sigma-70 factor family. ECF subfamily.</text>
</comment>
<keyword evidence="4 6" id="KW-0238">DNA-binding</keyword>
<dbReference type="NCBIfam" id="TIGR02937">
    <property type="entry name" value="sigma70-ECF"/>
    <property type="match status" value="1"/>
</dbReference>
<dbReference type="EMBL" id="CP040812">
    <property type="protein sequence ID" value="QCY68748.1"/>
    <property type="molecule type" value="Genomic_DNA"/>
</dbReference>
<evidence type="ECO:0000256" key="1">
    <source>
        <dbReference type="ARBA" id="ARBA00010641"/>
    </source>
</evidence>
<dbReference type="PROSITE" id="PS01063">
    <property type="entry name" value="SIGMA70_ECF"/>
    <property type="match status" value="1"/>
</dbReference>
<dbReference type="GO" id="GO:0006352">
    <property type="term" value="P:DNA-templated transcription initiation"/>
    <property type="evidence" value="ECO:0007669"/>
    <property type="project" value="InterPro"/>
</dbReference>
<keyword evidence="2 6" id="KW-0805">Transcription regulation</keyword>
<dbReference type="InterPro" id="IPR039425">
    <property type="entry name" value="RNA_pol_sigma-70-like"/>
</dbReference>
<dbReference type="Pfam" id="PF04542">
    <property type="entry name" value="Sigma70_r2"/>
    <property type="match status" value="1"/>
</dbReference>
<dbReference type="InterPro" id="IPR014304">
    <property type="entry name" value="RNA_pol_sigma-Z"/>
</dbReference>
<dbReference type="AlphaFoldDB" id="A0A5B7X289"/>
<dbReference type="NCBIfam" id="TIGR02959">
    <property type="entry name" value="SigZ"/>
    <property type="match status" value="1"/>
</dbReference>
<dbReference type="PANTHER" id="PTHR43133">
    <property type="entry name" value="RNA POLYMERASE ECF-TYPE SIGMA FACTO"/>
    <property type="match status" value="1"/>
</dbReference>
<keyword evidence="3 6" id="KW-0731">Sigma factor</keyword>
<evidence type="ECO:0000256" key="5">
    <source>
        <dbReference type="ARBA" id="ARBA00023163"/>
    </source>
</evidence>
<evidence type="ECO:0000256" key="4">
    <source>
        <dbReference type="ARBA" id="ARBA00023125"/>
    </source>
</evidence>
<keyword evidence="5 6" id="KW-0804">Transcription</keyword>
<dbReference type="Gene3D" id="1.10.10.10">
    <property type="entry name" value="Winged helix-like DNA-binding domain superfamily/Winged helix DNA-binding domain"/>
    <property type="match status" value="1"/>
</dbReference>
<dbReference type="InterPro" id="IPR013249">
    <property type="entry name" value="RNA_pol_sigma70_r4_t2"/>
</dbReference>
<dbReference type="Proteomes" id="UP000309016">
    <property type="component" value="Chromosome"/>
</dbReference>
<evidence type="ECO:0000259" key="7">
    <source>
        <dbReference type="Pfam" id="PF04542"/>
    </source>
</evidence>
<feature type="domain" description="RNA polymerase sigma-70 region 2" evidence="7">
    <location>
        <begin position="20"/>
        <end position="83"/>
    </location>
</feature>
<sequence length="197" mass="22585">MVKKLPPALASCDVPAIWLSHKKELYNYIFKRVKDRELAEDILQEVLLKVYNFCLSKSGVRNLRSWLFQIAQNTIMDHYRKSSKFQDRDIPDVAAEEENMAFKEAVNFIEPMLGFLPEEYAVPLKMADIDGLKQAEIACKLGLSLPATKSRIQRARQLLKAEFITCCNFETDAQGNLVSFDIKATCAPLISYRKKNF</sequence>
<dbReference type="InterPro" id="IPR013325">
    <property type="entry name" value="RNA_pol_sigma_r2"/>
</dbReference>
<dbReference type="SUPFAM" id="SSF88659">
    <property type="entry name" value="Sigma3 and sigma4 domains of RNA polymerase sigma factors"/>
    <property type="match status" value="1"/>
</dbReference>
<dbReference type="KEGG" id="afla:FHG64_04685"/>
<organism evidence="9 10">
    <name type="scientific">Antarcticibacterium flavum</name>
    <dbReference type="NCBI Taxonomy" id="2058175"/>
    <lineage>
        <taxon>Bacteria</taxon>
        <taxon>Pseudomonadati</taxon>
        <taxon>Bacteroidota</taxon>
        <taxon>Flavobacteriia</taxon>
        <taxon>Flavobacteriales</taxon>
        <taxon>Flavobacteriaceae</taxon>
        <taxon>Antarcticibacterium</taxon>
    </lineage>
</organism>
<evidence type="ECO:0000256" key="6">
    <source>
        <dbReference type="RuleBase" id="RU000716"/>
    </source>
</evidence>
<keyword evidence="10" id="KW-1185">Reference proteome</keyword>
<proteinExistence type="inferred from homology"/>
<protein>
    <recommendedName>
        <fullName evidence="6">RNA polymerase sigma factor</fullName>
    </recommendedName>
</protein>
<dbReference type="InterPro" id="IPR007627">
    <property type="entry name" value="RNA_pol_sigma70_r2"/>
</dbReference>